<evidence type="ECO:0000256" key="2">
    <source>
        <dbReference type="ARBA" id="ARBA00010642"/>
    </source>
</evidence>
<evidence type="ECO:0000313" key="12">
    <source>
        <dbReference type="Proteomes" id="UP001360560"/>
    </source>
</evidence>
<evidence type="ECO:0000256" key="9">
    <source>
        <dbReference type="SAM" id="SignalP"/>
    </source>
</evidence>
<feature type="transmembrane region" description="Helical" evidence="8">
    <location>
        <begin position="621"/>
        <end position="644"/>
    </location>
</feature>
<evidence type="ECO:0000256" key="4">
    <source>
        <dbReference type="ARBA" id="ARBA00022729"/>
    </source>
</evidence>
<keyword evidence="6 8" id="KW-0472">Membrane</keyword>
<reference evidence="11 12" key="1">
    <citation type="journal article" date="2023" name="Elife">
        <title>Identification of key yeast species and microbe-microbe interactions impacting larval growth of Drosophila in the wild.</title>
        <authorList>
            <person name="Mure A."/>
            <person name="Sugiura Y."/>
            <person name="Maeda R."/>
            <person name="Honda K."/>
            <person name="Sakurai N."/>
            <person name="Takahashi Y."/>
            <person name="Watada M."/>
            <person name="Katoh T."/>
            <person name="Gotoh A."/>
            <person name="Gotoh Y."/>
            <person name="Taniguchi I."/>
            <person name="Nakamura K."/>
            <person name="Hayashi T."/>
            <person name="Katayama T."/>
            <person name="Uemura T."/>
            <person name="Hattori Y."/>
        </authorList>
    </citation>
    <scope>NUCLEOTIDE SEQUENCE [LARGE SCALE GENOMIC DNA]</scope>
    <source>
        <strain evidence="11 12">SC-9</strain>
    </source>
</reference>
<evidence type="ECO:0000256" key="7">
    <source>
        <dbReference type="SAM" id="Coils"/>
    </source>
</evidence>
<dbReference type="InterPro" id="IPR040241">
    <property type="entry name" value="TRP_Flc/Pkd2-like"/>
</dbReference>
<evidence type="ECO:0000256" key="6">
    <source>
        <dbReference type="ARBA" id="ARBA00023136"/>
    </source>
</evidence>
<feature type="chain" id="PRO_5043316110" description="ML-like domain-containing protein" evidence="9">
    <location>
        <begin position="21"/>
        <end position="935"/>
    </location>
</feature>
<evidence type="ECO:0000313" key="11">
    <source>
        <dbReference type="EMBL" id="GMM37649.1"/>
    </source>
</evidence>
<feature type="transmembrane region" description="Helical" evidence="8">
    <location>
        <begin position="709"/>
        <end position="731"/>
    </location>
</feature>
<dbReference type="InterPro" id="IPR032800">
    <property type="entry name" value="TRP_N"/>
</dbReference>
<feature type="transmembrane region" description="Helical" evidence="8">
    <location>
        <begin position="650"/>
        <end position="670"/>
    </location>
</feature>
<sequence length="935" mass="103829">MIPLNLFLFCILYFSSLVWSTSTSIDSTGSFNCASDANSAVIKVTDFVFKFDSVSHSVYYSATGTASETVNATAKISLFMYGINVANNEVKFCEDGVSELCPITKNTDVTITGNHTVPESYVSSISTLAYTIPDLEGQIYIELYDVDDETNQLGCFRSDITNGNTTEVASAKWGTAVAAIIALVVAMSTSATSQAGGGATAPTDGGASNAAAAGTTAAGGKAAATAAAPTSGPGTNVAAGGFHAPGVNILVGWLQTMSINGVYSVDYPKVYRSFTRNFSWTCGVLEWTSMEKSIDSMRSRTGGNLTESSVEVLQNTTLYEDPLTSSSLSALSSISSNSTSKRAVEEMVKRYDHANGYFTIIKKRSSIPTTSSSTTSVGTYSKYVTGIEAYLEKNNIPFTNGFVTLLIWWCIIVAGIVFFMLVFKYSLELYYTEKRVKEMERRLEEYESTSANQTQDSDYDANQRKMSKSSAIFRRLSLRDASALRSNSIFSRSSRPPTKPKFQGYRENYRNYLRITLIRVIVILYGVWVLLSLYQFRIKDSWATILLAALTFSIFTFILMAFALRIWYLAYIASKKQAAADEEEQVNGRRFSTLSGAHSLFHHKPWISRYGVFYDEFKVDFWWVFMIIFLAVFGRNAFIALGVGHPLIQIFGQLAIDVVLCVFFCIYTPFNTKMGNGLNIIIQVVRIVSLILTFLFTDVVSMSRIKSTVVGFVLIALQSSLTVILVLLILANACKGMLNTHWQNTKQKRRDKRALKLALKNQEKRPIEEDVDLLDLGNDEGDMQNKNSIKLIDLDSPTGSDFDEYDDARDGSGSFMDFRGPDRPRRGSIFVEDPNLSQYHHHDHSNQNVFSDNFAIDSGSISNKSRITAVDPFKTSSRDDDEFDFIDFEQVTKPSDKEGTKGLGKDIIEDGFKLNYEIDDGKEDSDDERRLLRNT</sequence>
<dbReference type="EMBL" id="BTFZ01000012">
    <property type="protein sequence ID" value="GMM37649.1"/>
    <property type="molecule type" value="Genomic_DNA"/>
</dbReference>
<keyword evidence="12" id="KW-1185">Reference proteome</keyword>
<feature type="transmembrane region" description="Helical" evidence="8">
    <location>
        <begin position="677"/>
        <end position="697"/>
    </location>
</feature>
<keyword evidence="3 8" id="KW-0812">Transmembrane</keyword>
<name>A0AAV5QT30_9ASCO</name>
<dbReference type="Proteomes" id="UP001360560">
    <property type="component" value="Unassembled WGS sequence"/>
</dbReference>
<feature type="transmembrane region" description="Helical" evidence="8">
    <location>
        <begin position="406"/>
        <end position="427"/>
    </location>
</feature>
<comment type="similarity">
    <text evidence="2">Belongs to the transient receptor potential (TRP) ion channel family.</text>
</comment>
<protein>
    <recommendedName>
        <fullName evidence="10">ML-like domain-containing protein</fullName>
    </recommendedName>
</protein>
<feature type="signal peptide" evidence="9">
    <location>
        <begin position="1"/>
        <end position="20"/>
    </location>
</feature>
<dbReference type="Pfam" id="PF14558">
    <property type="entry name" value="TRP_N"/>
    <property type="match status" value="1"/>
</dbReference>
<dbReference type="InterPro" id="IPR010308">
    <property type="entry name" value="TRP_C"/>
</dbReference>
<dbReference type="AlphaFoldDB" id="A0AAV5QT30"/>
<dbReference type="GO" id="GO:0009272">
    <property type="term" value="P:fungal-type cell wall biogenesis"/>
    <property type="evidence" value="ECO:0007669"/>
    <property type="project" value="TreeGrafter"/>
</dbReference>
<dbReference type="GO" id="GO:0016020">
    <property type="term" value="C:membrane"/>
    <property type="evidence" value="ECO:0007669"/>
    <property type="project" value="UniProtKB-SubCell"/>
</dbReference>
<feature type="transmembrane region" description="Helical" evidence="8">
    <location>
        <begin position="516"/>
        <end position="536"/>
    </location>
</feature>
<dbReference type="GO" id="GO:0055085">
    <property type="term" value="P:transmembrane transport"/>
    <property type="evidence" value="ECO:0007669"/>
    <property type="project" value="TreeGrafter"/>
</dbReference>
<dbReference type="Pfam" id="PF06011">
    <property type="entry name" value="TRP"/>
    <property type="match status" value="2"/>
</dbReference>
<keyword evidence="4 9" id="KW-0732">Signal</keyword>
<dbReference type="SMART" id="SM01320">
    <property type="entry name" value="TRP_N"/>
    <property type="match status" value="1"/>
</dbReference>
<dbReference type="PANTHER" id="PTHR31145:SF5">
    <property type="entry name" value="DUF907 DOMAIN PROTEIN (AFU_ORTHOLOGUE AFUA_2G06100)"/>
    <property type="match status" value="1"/>
</dbReference>
<evidence type="ECO:0000256" key="8">
    <source>
        <dbReference type="SAM" id="Phobius"/>
    </source>
</evidence>
<evidence type="ECO:0000256" key="5">
    <source>
        <dbReference type="ARBA" id="ARBA00022989"/>
    </source>
</evidence>
<feature type="coiled-coil region" evidence="7">
    <location>
        <begin position="429"/>
        <end position="456"/>
    </location>
</feature>
<organism evidence="11 12">
    <name type="scientific">Saccharomycopsis crataegensis</name>
    <dbReference type="NCBI Taxonomy" id="43959"/>
    <lineage>
        <taxon>Eukaryota</taxon>
        <taxon>Fungi</taxon>
        <taxon>Dikarya</taxon>
        <taxon>Ascomycota</taxon>
        <taxon>Saccharomycotina</taxon>
        <taxon>Saccharomycetes</taxon>
        <taxon>Saccharomycopsidaceae</taxon>
        <taxon>Saccharomycopsis</taxon>
    </lineage>
</organism>
<accession>A0AAV5QT30</accession>
<evidence type="ECO:0000259" key="10">
    <source>
        <dbReference type="SMART" id="SM01320"/>
    </source>
</evidence>
<dbReference type="PANTHER" id="PTHR31145">
    <property type="entry name" value="INTEGRAL MEMBRANE PROTEIN (AFU_ORTHOLOGUE AFUA_7G01610)"/>
    <property type="match status" value="1"/>
</dbReference>
<dbReference type="GeneID" id="90075624"/>
<feature type="transmembrane region" description="Helical" evidence="8">
    <location>
        <begin position="542"/>
        <end position="568"/>
    </location>
</feature>
<gene>
    <name evidence="11" type="ORF">DASC09_049740</name>
</gene>
<proteinExistence type="inferred from homology"/>
<keyword evidence="7" id="KW-0175">Coiled coil</keyword>
<comment type="subcellular location">
    <subcellularLocation>
        <location evidence="1">Membrane</location>
        <topology evidence="1">Multi-pass membrane protein</topology>
    </subcellularLocation>
</comment>
<evidence type="ECO:0000256" key="1">
    <source>
        <dbReference type="ARBA" id="ARBA00004141"/>
    </source>
</evidence>
<evidence type="ECO:0000256" key="3">
    <source>
        <dbReference type="ARBA" id="ARBA00022692"/>
    </source>
</evidence>
<comment type="caution">
    <text evidence="11">The sequence shown here is derived from an EMBL/GenBank/DDBJ whole genome shotgun (WGS) entry which is preliminary data.</text>
</comment>
<keyword evidence="5 8" id="KW-1133">Transmembrane helix</keyword>
<dbReference type="RefSeq" id="XP_064854645.1">
    <property type="nucleotide sequence ID" value="XM_064998573.1"/>
</dbReference>
<feature type="domain" description="ML-like" evidence="10">
    <location>
        <begin position="23"/>
        <end position="167"/>
    </location>
</feature>